<keyword evidence="5 6" id="KW-0472">Membrane</keyword>
<keyword evidence="4 6" id="KW-1133">Transmembrane helix</keyword>
<feature type="transmembrane region" description="Helical" evidence="6">
    <location>
        <begin position="302"/>
        <end position="321"/>
    </location>
</feature>
<feature type="transmembrane region" description="Helical" evidence="6">
    <location>
        <begin position="217"/>
        <end position="237"/>
    </location>
</feature>
<evidence type="ECO:0000256" key="1">
    <source>
        <dbReference type="ARBA" id="ARBA00004651"/>
    </source>
</evidence>
<dbReference type="SUPFAM" id="SSF103473">
    <property type="entry name" value="MFS general substrate transporter"/>
    <property type="match status" value="1"/>
</dbReference>
<name>A0A0U4C758_9ACTN</name>
<dbReference type="PANTHER" id="PTHR23513">
    <property type="entry name" value="INTEGRAL MEMBRANE EFFLUX PROTEIN-RELATED"/>
    <property type="match status" value="1"/>
</dbReference>
<dbReference type="AlphaFoldDB" id="A0A0U4C758"/>
<dbReference type="Gene3D" id="1.20.1250.20">
    <property type="entry name" value="MFS general substrate transporter like domains"/>
    <property type="match status" value="1"/>
</dbReference>
<reference evidence="7 8" key="1">
    <citation type="journal article" date="1991" name="Int. J. Syst. Bacteriol.">
        <title>Description of the erythromycin-producing bacterium Arthrobacter sp. strain NRRL B-3381 as Aeromicrobium erythreum gen. nov., sp. nov.</title>
        <authorList>
            <person name="Miller E.S."/>
            <person name="Woese C.R."/>
            <person name="Brenner S."/>
        </authorList>
    </citation>
    <scope>NUCLEOTIDE SEQUENCE [LARGE SCALE GENOMIC DNA]</scope>
    <source>
        <strain evidence="7 8">AR18</strain>
    </source>
</reference>
<dbReference type="InterPro" id="IPR036259">
    <property type="entry name" value="MFS_trans_sf"/>
</dbReference>
<evidence type="ECO:0000256" key="5">
    <source>
        <dbReference type="ARBA" id="ARBA00023136"/>
    </source>
</evidence>
<evidence type="ECO:0008006" key="9">
    <source>
        <dbReference type="Google" id="ProtNLM"/>
    </source>
</evidence>
<dbReference type="RefSeq" id="WP_067854598.1">
    <property type="nucleotide sequence ID" value="NZ_CP011502.1"/>
</dbReference>
<feature type="transmembrane region" description="Helical" evidence="6">
    <location>
        <begin position="366"/>
        <end position="383"/>
    </location>
</feature>
<dbReference type="GO" id="GO:0022857">
    <property type="term" value="F:transmembrane transporter activity"/>
    <property type="evidence" value="ECO:0007669"/>
    <property type="project" value="InterPro"/>
</dbReference>
<evidence type="ECO:0000313" key="7">
    <source>
        <dbReference type="EMBL" id="ALX03790.1"/>
    </source>
</evidence>
<dbReference type="Proteomes" id="UP000067689">
    <property type="component" value="Chromosome"/>
</dbReference>
<evidence type="ECO:0000256" key="6">
    <source>
        <dbReference type="SAM" id="Phobius"/>
    </source>
</evidence>
<evidence type="ECO:0000256" key="3">
    <source>
        <dbReference type="ARBA" id="ARBA00022692"/>
    </source>
</evidence>
<dbReference type="GO" id="GO:0005886">
    <property type="term" value="C:plasma membrane"/>
    <property type="evidence" value="ECO:0007669"/>
    <property type="project" value="UniProtKB-SubCell"/>
</dbReference>
<feature type="transmembrane region" description="Helical" evidence="6">
    <location>
        <begin position="12"/>
        <end position="37"/>
    </location>
</feature>
<keyword evidence="3 6" id="KW-0812">Transmembrane</keyword>
<evidence type="ECO:0000256" key="2">
    <source>
        <dbReference type="ARBA" id="ARBA00022475"/>
    </source>
</evidence>
<organism evidence="7 8">
    <name type="scientific">Aeromicrobium erythreum</name>
    <dbReference type="NCBI Taxonomy" id="2041"/>
    <lineage>
        <taxon>Bacteria</taxon>
        <taxon>Bacillati</taxon>
        <taxon>Actinomycetota</taxon>
        <taxon>Actinomycetes</taxon>
        <taxon>Propionibacteriales</taxon>
        <taxon>Nocardioidaceae</taxon>
        <taxon>Aeromicrobium</taxon>
    </lineage>
</organism>
<proteinExistence type="predicted"/>
<evidence type="ECO:0000313" key="8">
    <source>
        <dbReference type="Proteomes" id="UP000067689"/>
    </source>
</evidence>
<feature type="transmembrane region" description="Helical" evidence="6">
    <location>
        <begin position="279"/>
        <end position="296"/>
    </location>
</feature>
<feature type="transmembrane region" description="Helical" evidence="6">
    <location>
        <begin position="333"/>
        <end position="354"/>
    </location>
</feature>
<feature type="transmembrane region" description="Helical" evidence="6">
    <location>
        <begin position="249"/>
        <end position="267"/>
    </location>
</feature>
<protein>
    <recommendedName>
        <fullName evidence="9">MFS transporter</fullName>
    </recommendedName>
</protein>
<accession>A0A0U4C758</accession>
<dbReference type="PANTHER" id="PTHR23513:SF6">
    <property type="entry name" value="MAJOR FACILITATOR SUPERFAMILY ASSOCIATED DOMAIN-CONTAINING PROTEIN"/>
    <property type="match status" value="1"/>
</dbReference>
<feature type="transmembrane region" description="Helical" evidence="6">
    <location>
        <begin position="102"/>
        <end position="123"/>
    </location>
</feature>
<dbReference type="Pfam" id="PF07690">
    <property type="entry name" value="MFS_1"/>
    <property type="match status" value="1"/>
</dbReference>
<dbReference type="PATRIC" id="fig|2041.4.peg.684"/>
<keyword evidence="8" id="KW-1185">Reference proteome</keyword>
<comment type="subcellular location">
    <subcellularLocation>
        <location evidence="1">Cell membrane</location>
        <topology evidence="1">Multi-pass membrane protein</topology>
    </subcellularLocation>
</comment>
<dbReference type="KEGG" id="aer:AERYTH_03255"/>
<dbReference type="EMBL" id="CP011502">
    <property type="protein sequence ID" value="ALX03790.1"/>
    <property type="molecule type" value="Genomic_DNA"/>
</dbReference>
<sequence length="409" mass="42031">MLTTLRRHPRYARLFAAQLSGLLGTGVLTVALALLAADLAGPQAAGVLATAMTVKIVAYVALSPWIARLTAGWAPVRVLVGADVVRVAVAASLPLVDATWQVYVLVLVLQAASAGFTPAYQALLPRVLSEEDDYRQALSLSRVAYDAEAVVSPAVAALALVLVDARSLFLLSAVGFVGSLVWVLAARPPAAATPAGGREERSGGFVTFVRVADLRRLLLLDLVAACAYASALVLTATLVADVGWGESEVGVVLAVFGAGSVVGAVLVSRWTGEPWTPMCWGGGVVALALLVAAAVGDGGAGLVATWAVLGLGSSLVLTPSGQVLRAQGEGRRLTLLFAGHFAWSHACYLLTYPLAGLVAVQTSPRLALAVLGGLAAVALVGALRPHPSRSRLFAWGPTQTGSAHRRHAA</sequence>
<gene>
    <name evidence="7" type="ORF">AERYTH_03255</name>
</gene>
<feature type="transmembrane region" description="Helical" evidence="6">
    <location>
        <begin position="168"/>
        <end position="185"/>
    </location>
</feature>
<keyword evidence="2" id="KW-1003">Cell membrane</keyword>
<evidence type="ECO:0000256" key="4">
    <source>
        <dbReference type="ARBA" id="ARBA00022989"/>
    </source>
</evidence>
<feature type="transmembrane region" description="Helical" evidence="6">
    <location>
        <begin position="43"/>
        <end position="62"/>
    </location>
</feature>
<dbReference type="InterPro" id="IPR011701">
    <property type="entry name" value="MFS"/>
</dbReference>